<protein>
    <submittedName>
        <fullName evidence="2">Glyoxalase/bleomycin resistance protein/dioxygenase superfamily protein</fullName>
    </submittedName>
</protein>
<dbReference type="AlphaFoldDB" id="A0A4R2KS02"/>
<organism evidence="2 3">
    <name type="scientific">Marinisporobacter balticus</name>
    <dbReference type="NCBI Taxonomy" id="2018667"/>
    <lineage>
        <taxon>Bacteria</taxon>
        <taxon>Bacillati</taxon>
        <taxon>Bacillota</taxon>
        <taxon>Clostridia</taxon>
        <taxon>Peptostreptococcales</taxon>
        <taxon>Thermotaleaceae</taxon>
        <taxon>Marinisporobacter</taxon>
    </lineage>
</organism>
<keyword evidence="2" id="KW-0223">Dioxygenase</keyword>
<proteinExistence type="predicted"/>
<dbReference type="InterPro" id="IPR029068">
    <property type="entry name" value="Glyas_Bleomycin-R_OHBP_Dase"/>
</dbReference>
<dbReference type="Pfam" id="PF00903">
    <property type="entry name" value="Glyoxalase"/>
    <property type="match status" value="1"/>
</dbReference>
<accession>A0A4R2KS02</accession>
<gene>
    <name evidence="2" type="ORF">EV214_10897</name>
</gene>
<dbReference type="InterPro" id="IPR051332">
    <property type="entry name" value="Fosfomycin_Res_Enzymes"/>
</dbReference>
<feature type="domain" description="VOC" evidence="1">
    <location>
        <begin position="3"/>
        <end position="123"/>
    </location>
</feature>
<evidence type="ECO:0000313" key="2">
    <source>
        <dbReference type="EMBL" id="TCO76494.1"/>
    </source>
</evidence>
<dbReference type="PROSITE" id="PS51819">
    <property type="entry name" value="VOC"/>
    <property type="match status" value="1"/>
</dbReference>
<dbReference type="PANTHER" id="PTHR36113:SF1">
    <property type="entry name" value="GLYOXALASE_BLEOMYCIN RESISTANCE PROTEIN_DIOXYGENASE"/>
    <property type="match status" value="1"/>
</dbReference>
<dbReference type="PANTHER" id="PTHR36113">
    <property type="entry name" value="LYASE, PUTATIVE-RELATED-RELATED"/>
    <property type="match status" value="1"/>
</dbReference>
<dbReference type="GO" id="GO:0051213">
    <property type="term" value="F:dioxygenase activity"/>
    <property type="evidence" value="ECO:0007669"/>
    <property type="project" value="UniProtKB-KW"/>
</dbReference>
<dbReference type="RefSeq" id="WP_132244486.1">
    <property type="nucleotide sequence ID" value="NZ_SLWV01000008.1"/>
</dbReference>
<sequence length="128" mass="15270">MLTMEHIGICAKDTMRLKDWYVKVFDFKIVYDNKKEKPTYFLLMEDENMIEIYPMEHAVAPKDTKKYQGIRHIAFGTDQIEKEYENLLKNDVEIIEELTTSSKGIKTAWFKDLEGNIMHFIQRPEPLY</sequence>
<keyword evidence="2" id="KW-0560">Oxidoreductase</keyword>
<dbReference type="Gene3D" id="3.10.180.10">
    <property type="entry name" value="2,3-Dihydroxybiphenyl 1,2-Dioxygenase, domain 1"/>
    <property type="match status" value="1"/>
</dbReference>
<keyword evidence="3" id="KW-1185">Reference proteome</keyword>
<dbReference type="InterPro" id="IPR004360">
    <property type="entry name" value="Glyas_Fos-R_dOase_dom"/>
</dbReference>
<dbReference type="EMBL" id="SLWV01000008">
    <property type="protein sequence ID" value="TCO76494.1"/>
    <property type="molecule type" value="Genomic_DNA"/>
</dbReference>
<reference evidence="2 3" key="1">
    <citation type="submission" date="2019-03" db="EMBL/GenBank/DDBJ databases">
        <title>Genomic Encyclopedia of Type Strains, Phase IV (KMG-IV): sequencing the most valuable type-strain genomes for metagenomic binning, comparative biology and taxonomic classification.</title>
        <authorList>
            <person name="Goeker M."/>
        </authorList>
    </citation>
    <scope>NUCLEOTIDE SEQUENCE [LARGE SCALE GENOMIC DNA]</scope>
    <source>
        <strain evidence="2 3">DSM 102940</strain>
    </source>
</reference>
<evidence type="ECO:0000313" key="3">
    <source>
        <dbReference type="Proteomes" id="UP000294919"/>
    </source>
</evidence>
<name>A0A4R2KS02_9FIRM</name>
<dbReference type="Proteomes" id="UP000294919">
    <property type="component" value="Unassembled WGS sequence"/>
</dbReference>
<dbReference type="InterPro" id="IPR037523">
    <property type="entry name" value="VOC_core"/>
</dbReference>
<dbReference type="CDD" id="cd06587">
    <property type="entry name" value="VOC"/>
    <property type="match status" value="1"/>
</dbReference>
<dbReference type="OrthoDB" id="9788468at2"/>
<comment type="caution">
    <text evidence="2">The sequence shown here is derived from an EMBL/GenBank/DDBJ whole genome shotgun (WGS) entry which is preliminary data.</text>
</comment>
<evidence type="ECO:0000259" key="1">
    <source>
        <dbReference type="PROSITE" id="PS51819"/>
    </source>
</evidence>
<dbReference type="SUPFAM" id="SSF54593">
    <property type="entry name" value="Glyoxalase/Bleomycin resistance protein/Dihydroxybiphenyl dioxygenase"/>
    <property type="match status" value="1"/>
</dbReference>